<gene>
    <name evidence="4" type="ORF">VNI00_012856</name>
</gene>
<keyword evidence="3" id="KW-0732">Signal</keyword>
<evidence type="ECO:0000256" key="2">
    <source>
        <dbReference type="SAM" id="Phobius"/>
    </source>
</evidence>
<keyword evidence="2" id="KW-1133">Transmembrane helix</keyword>
<sequence length="456" mass="50099">MRNRLLLLLQCIVTLPAGYGLPLLSIVGKRTFEDAASHVSETIRETWINPSDTLSVLLLIGGDVVLKAIAQLTGLCAAPFRLGRLLLQHPHDCLGRRSPHASTDYPAKVINVKSGFARDNRSWVLGRLLRDHDIQPLDGQYALCITVYQVAPNAKPGVPELDWCWWLGVVTIIIQLGVSAIPFAVFGDWSIFLVTVAGTILSLLTSTLPQWGSEKWACRRKTDKVFCLTGGNGQRRVMVILSNGNALDLEDLAGAESPMVARNRTRGAFGLPIAFLFTQAASLFLAALWILMLITVTGIKEHAWFLLLVGGFGMLQNALAAGAVRRPGTSGVHLEEVEAFKTRKVMWTIMDFEKAYPKAGRSLLEEFFPGKLRPAERAWWDGDKVEFDQQRKDEGVQPDPGTSVVREARSLYKSLAGLDPSNATLSTPTSRCVSPEHSRSVGRSEKRAMSGAYQPL</sequence>
<evidence type="ECO:0000313" key="5">
    <source>
        <dbReference type="Proteomes" id="UP001383192"/>
    </source>
</evidence>
<reference evidence="4 5" key="1">
    <citation type="submission" date="2024-01" db="EMBL/GenBank/DDBJ databases">
        <title>A draft genome for a cacao thread blight-causing isolate of Paramarasmius palmivorus.</title>
        <authorList>
            <person name="Baruah I.K."/>
            <person name="Bukari Y."/>
            <person name="Amoako-Attah I."/>
            <person name="Meinhardt L.W."/>
            <person name="Bailey B.A."/>
            <person name="Cohen S.P."/>
        </authorList>
    </citation>
    <scope>NUCLEOTIDE SEQUENCE [LARGE SCALE GENOMIC DNA]</scope>
    <source>
        <strain evidence="4 5">GH-12</strain>
    </source>
</reference>
<dbReference type="Proteomes" id="UP001383192">
    <property type="component" value="Unassembled WGS sequence"/>
</dbReference>
<protein>
    <submittedName>
        <fullName evidence="4">Uncharacterized protein</fullName>
    </submittedName>
</protein>
<evidence type="ECO:0000313" key="4">
    <source>
        <dbReference type="EMBL" id="KAK7032593.1"/>
    </source>
</evidence>
<comment type="caution">
    <text evidence="4">The sequence shown here is derived from an EMBL/GenBank/DDBJ whole genome shotgun (WGS) entry which is preliminary data.</text>
</comment>
<feature type="transmembrane region" description="Helical" evidence="2">
    <location>
        <begin position="163"/>
        <end position="185"/>
    </location>
</feature>
<feature type="chain" id="PRO_5043743336" evidence="3">
    <location>
        <begin position="21"/>
        <end position="456"/>
    </location>
</feature>
<evidence type="ECO:0000256" key="1">
    <source>
        <dbReference type="SAM" id="MobiDB-lite"/>
    </source>
</evidence>
<evidence type="ECO:0000256" key="3">
    <source>
        <dbReference type="SAM" id="SignalP"/>
    </source>
</evidence>
<feature type="transmembrane region" description="Helical" evidence="2">
    <location>
        <begin position="269"/>
        <end position="291"/>
    </location>
</feature>
<feature type="region of interest" description="Disordered" evidence="1">
    <location>
        <begin position="417"/>
        <end position="456"/>
    </location>
</feature>
<feature type="transmembrane region" description="Helical" evidence="2">
    <location>
        <begin position="54"/>
        <end position="78"/>
    </location>
</feature>
<feature type="transmembrane region" description="Helical" evidence="2">
    <location>
        <begin position="303"/>
        <end position="324"/>
    </location>
</feature>
<keyword evidence="2" id="KW-0472">Membrane</keyword>
<name>A0AAW0C0L5_9AGAR</name>
<dbReference type="AlphaFoldDB" id="A0AAW0C0L5"/>
<feature type="signal peptide" evidence="3">
    <location>
        <begin position="1"/>
        <end position="20"/>
    </location>
</feature>
<dbReference type="EMBL" id="JAYKXP010000062">
    <property type="protein sequence ID" value="KAK7032593.1"/>
    <property type="molecule type" value="Genomic_DNA"/>
</dbReference>
<organism evidence="4 5">
    <name type="scientific">Paramarasmius palmivorus</name>
    <dbReference type="NCBI Taxonomy" id="297713"/>
    <lineage>
        <taxon>Eukaryota</taxon>
        <taxon>Fungi</taxon>
        <taxon>Dikarya</taxon>
        <taxon>Basidiomycota</taxon>
        <taxon>Agaricomycotina</taxon>
        <taxon>Agaricomycetes</taxon>
        <taxon>Agaricomycetidae</taxon>
        <taxon>Agaricales</taxon>
        <taxon>Marasmiineae</taxon>
        <taxon>Marasmiaceae</taxon>
        <taxon>Paramarasmius</taxon>
    </lineage>
</organism>
<feature type="transmembrane region" description="Helical" evidence="2">
    <location>
        <begin position="191"/>
        <end position="211"/>
    </location>
</feature>
<feature type="compositionally biased region" description="Polar residues" evidence="1">
    <location>
        <begin position="421"/>
        <end position="432"/>
    </location>
</feature>
<keyword evidence="5" id="KW-1185">Reference proteome</keyword>
<keyword evidence="2" id="KW-0812">Transmembrane</keyword>
<proteinExistence type="predicted"/>
<feature type="compositionally biased region" description="Basic and acidic residues" evidence="1">
    <location>
        <begin position="434"/>
        <end position="448"/>
    </location>
</feature>
<accession>A0AAW0C0L5</accession>